<reference evidence="1" key="1">
    <citation type="submission" date="2020-04" db="EMBL/GenBank/DDBJ databases">
        <title>Genome Assembly and Annotation of Botryosphaeria dothidea sdau 11-99, a Latent Pathogen of Apple Fruit Ring Rot in China.</title>
        <authorList>
            <person name="Yu C."/>
            <person name="Diao Y."/>
            <person name="Lu Q."/>
            <person name="Zhao J."/>
            <person name="Cui S."/>
            <person name="Peng C."/>
            <person name="He B."/>
            <person name="Liu H."/>
        </authorList>
    </citation>
    <scope>NUCLEOTIDE SEQUENCE [LARGE SCALE GENOMIC DNA]</scope>
    <source>
        <strain evidence="1">Sdau11-99</strain>
    </source>
</reference>
<accession>A0A8H4IN62</accession>
<dbReference type="Proteomes" id="UP000572817">
    <property type="component" value="Unassembled WGS sequence"/>
</dbReference>
<name>A0A8H4IN62_9PEZI</name>
<proteinExistence type="predicted"/>
<protein>
    <submittedName>
        <fullName evidence="1">Uncharacterized protein</fullName>
    </submittedName>
</protein>
<comment type="caution">
    <text evidence="1">The sequence shown here is derived from an EMBL/GenBank/DDBJ whole genome shotgun (WGS) entry which is preliminary data.</text>
</comment>
<dbReference type="AlphaFoldDB" id="A0A8H4IN62"/>
<evidence type="ECO:0000313" key="2">
    <source>
        <dbReference type="Proteomes" id="UP000572817"/>
    </source>
</evidence>
<organism evidence="1 2">
    <name type="scientific">Botryosphaeria dothidea</name>
    <dbReference type="NCBI Taxonomy" id="55169"/>
    <lineage>
        <taxon>Eukaryota</taxon>
        <taxon>Fungi</taxon>
        <taxon>Dikarya</taxon>
        <taxon>Ascomycota</taxon>
        <taxon>Pezizomycotina</taxon>
        <taxon>Dothideomycetes</taxon>
        <taxon>Dothideomycetes incertae sedis</taxon>
        <taxon>Botryosphaeriales</taxon>
        <taxon>Botryosphaeriaceae</taxon>
        <taxon>Botryosphaeria</taxon>
    </lineage>
</organism>
<dbReference type="EMBL" id="WWBZ02000051">
    <property type="protein sequence ID" value="KAF4304262.1"/>
    <property type="molecule type" value="Genomic_DNA"/>
</dbReference>
<keyword evidence="2" id="KW-1185">Reference proteome</keyword>
<evidence type="ECO:0000313" key="1">
    <source>
        <dbReference type="EMBL" id="KAF4304262.1"/>
    </source>
</evidence>
<gene>
    <name evidence="1" type="ORF">GTA08_BOTSDO08201</name>
</gene>
<sequence>MPCPYSDTPTPSPESFVARLRLLGKAEALVLADYIKERYPQLVFDIKHGQTIIQKYGEHFPIAGFPILAVCSRQPGSQKAYMTFVNATDEGYTTFRQLDFLPDGHGDTLLEAAIQLCFAVLGDKDN</sequence>